<reference evidence="1" key="1">
    <citation type="submission" date="2023-03" db="EMBL/GenBank/DDBJ databases">
        <title>Massive genome expansion in bonnet fungi (Mycena s.s.) driven by repeated elements and novel gene families across ecological guilds.</title>
        <authorList>
            <consortium name="Lawrence Berkeley National Laboratory"/>
            <person name="Harder C.B."/>
            <person name="Miyauchi S."/>
            <person name="Viragh M."/>
            <person name="Kuo A."/>
            <person name="Thoen E."/>
            <person name="Andreopoulos B."/>
            <person name="Lu D."/>
            <person name="Skrede I."/>
            <person name="Drula E."/>
            <person name="Henrissat B."/>
            <person name="Morin E."/>
            <person name="Kohler A."/>
            <person name="Barry K."/>
            <person name="LaButti K."/>
            <person name="Morin E."/>
            <person name="Salamov A."/>
            <person name="Lipzen A."/>
            <person name="Mereny Z."/>
            <person name="Hegedus B."/>
            <person name="Baldrian P."/>
            <person name="Stursova M."/>
            <person name="Weitz H."/>
            <person name="Taylor A."/>
            <person name="Grigoriev I.V."/>
            <person name="Nagy L.G."/>
            <person name="Martin F."/>
            <person name="Kauserud H."/>
        </authorList>
    </citation>
    <scope>NUCLEOTIDE SEQUENCE</scope>
    <source>
        <strain evidence="1">CBHHK200</strain>
    </source>
</reference>
<organism evidence="1 2">
    <name type="scientific">Mycena alexandri</name>
    <dbReference type="NCBI Taxonomy" id="1745969"/>
    <lineage>
        <taxon>Eukaryota</taxon>
        <taxon>Fungi</taxon>
        <taxon>Dikarya</taxon>
        <taxon>Basidiomycota</taxon>
        <taxon>Agaricomycotina</taxon>
        <taxon>Agaricomycetes</taxon>
        <taxon>Agaricomycetidae</taxon>
        <taxon>Agaricales</taxon>
        <taxon>Marasmiineae</taxon>
        <taxon>Mycenaceae</taxon>
        <taxon>Mycena</taxon>
    </lineage>
</organism>
<evidence type="ECO:0000313" key="2">
    <source>
        <dbReference type="Proteomes" id="UP001218188"/>
    </source>
</evidence>
<accession>A0AAD6X6I5</accession>
<gene>
    <name evidence="1" type="ORF">C8F04DRAFT_1257649</name>
</gene>
<comment type="caution">
    <text evidence="1">The sequence shown here is derived from an EMBL/GenBank/DDBJ whole genome shotgun (WGS) entry which is preliminary data.</text>
</comment>
<dbReference type="InterPro" id="IPR059179">
    <property type="entry name" value="MLKL-like_MCAfunc"/>
</dbReference>
<proteinExistence type="predicted"/>
<dbReference type="CDD" id="cd21037">
    <property type="entry name" value="MLKL_NTD"/>
    <property type="match status" value="1"/>
</dbReference>
<keyword evidence="2" id="KW-1185">Reference proteome</keyword>
<protein>
    <submittedName>
        <fullName evidence="1">Uncharacterized protein</fullName>
    </submittedName>
</protein>
<dbReference type="EMBL" id="JARJCM010000041">
    <property type="protein sequence ID" value="KAJ7036771.1"/>
    <property type="molecule type" value="Genomic_DNA"/>
</dbReference>
<evidence type="ECO:0000313" key="1">
    <source>
        <dbReference type="EMBL" id="KAJ7036771.1"/>
    </source>
</evidence>
<name>A0AAD6X6I5_9AGAR</name>
<dbReference type="Proteomes" id="UP001218188">
    <property type="component" value="Unassembled WGS sequence"/>
</dbReference>
<sequence>MPRRGDADFRRPFSIQFMLRRGGGIRWLNNLRQNLYPSMGPAHISAVPQLMLATEASYDHLLDEIAEVALGYAVFWFEAVGMYQGKPHGCVAIDVDDDAKCLERLIAEIHSLTSVQRTRFRPLITIRKGSPKLTYFAYFGDWMGFKRLRSSVAGLLNDYEASSGRRPLSGRVIGLQVVQGDMIRASCPFGPRNLQTVVFTAPLNPFEMAPHIDPSQRYTIIGYVTVAINTIRDLAQTSDMPFLKTISSTGSSLVDALQNIKRNKDECMQLMEHTHTIMYALISLHVRGELGDLRPATMDHIGKFSE</sequence>
<dbReference type="AlphaFoldDB" id="A0AAD6X6I5"/>